<keyword evidence="11" id="KW-1185">Reference proteome</keyword>
<name>A0ABP7IUX8_9ACTN</name>
<protein>
    <recommendedName>
        <fullName evidence="9">Pycsar effector protein domain-containing protein</fullName>
    </recommendedName>
</protein>
<organism evidence="10 11">
    <name type="scientific">Sphaerisporangium flaviroseum</name>
    <dbReference type="NCBI Taxonomy" id="509199"/>
    <lineage>
        <taxon>Bacteria</taxon>
        <taxon>Bacillati</taxon>
        <taxon>Actinomycetota</taxon>
        <taxon>Actinomycetes</taxon>
        <taxon>Streptosporangiales</taxon>
        <taxon>Streptosporangiaceae</taxon>
        <taxon>Sphaerisporangium</taxon>
    </lineage>
</organism>
<feature type="transmembrane region" description="Helical" evidence="8">
    <location>
        <begin position="81"/>
        <end position="101"/>
    </location>
</feature>
<evidence type="ECO:0000313" key="11">
    <source>
        <dbReference type="Proteomes" id="UP001500888"/>
    </source>
</evidence>
<evidence type="ECO:0000256" key="2">
    <source>
        <dbReference type="ARBA" id="ARBA00022475"/>
    </source>
</evidence>
<keyword evidence="7 8" id="KW-0472">Membrane</keyword>
<evidence type="ECO:0000256" key="6">
    <source>
        <dbReference type="ARBA" id="ARBA00023118"/>
    </source>
</evidence>
<proteinExistence type="predicted"/>
<keyword evidence="5 8" id="KW-1133">Transmembrane helix</keyword>
<dbReference type="Proteomes" id="UP001500888">
    <property type="component" value="Unassembled WGS sequence"/>
</dbReference>
<evidence type="ECO:0000256" key="5">
    <source>
        <dbReference type="ARBA" id="ARBA00022989"/>
    </source>
</evidence>
<feature type="domain" description="Pycsar effector protein" evidence="9">
    <location>
        <begin position="28"/>
        <end position="183"/>
    </location>
</feature>
<dbReference type="Pfam" id="PF18967">
    <property type="entry name" value="PycTM"/>
    <property type="match status" value="1"/>
</dbReference>
<feature type="transmembrane region" description="Helical" evidence="8">
    <location>
        <begin position="167"/>
        <end position="187"/>
    </location>
</feature>
<dbReference type="EMBL" id="BAAAZR010000020">
    <property type="protein sequence ID" value="GAA3826983.1"/>
    <property type="molecule type" value="Genomic_DNA"/>
</dbReference>
<keyword evidence="6" id="KW-0051">Antiviral defense</keyword>
<dbReference type="InterPro" id="IPR043760">
    <property type="entry name" value="PycTM_dom"/>
</dbReference>
<keyword evidence="2" id="KW-1003">Cell membrane</keyword>
<evidence type="ECO:0000256" key="4">
    <source>
        <dbReference type="ARBA" id="ARBA00022741"/>
    </source>
</evidence>
<evidence type="ECO:0000313" key="10">
    <source>
        <dbReference type="EMBL" id="GAA3826983.1"/>
    </source>
</evidence>
<evidence type="ECO:0000256" key="8">
    <source>
        <dbReference type="SAM" id="Phobius"/>
    </source>
</evidence>
<reference evidence="11" key="1">
    <citation type="journal article" date="2019" name="Int. J. Syst. Evol. Microbiol.">
        <title>The Global Catalogue of Microorganisms (GCM) 10K type strain sequencing project: providing services to taxonomists for standard genome sequencing and annotation.</title>
        <authorList>
            <consortium name="The Broad Institute Genomics Platform"/>
            <consortium name="The Broad Institute Genome Sequencing Center for Infectious Disease"/>
            <person name="Wu L."/>
            <person name="Ma J."/>
        </authorList>
    </citation>
    <scope>NUCLEOTIDE SEQUENCE [LARGE SCALE GENOMIC DNA]</scope>
    <source>
        <strain evidence="11">JCM 16908</strain>
    </source>
</reference>
<gene>
    <name evidence="10" type="ORF">GCM10022226_54810</name>
</gene>
<feature type="transmembrane region" description="Helical" evidence="8">
    <location>
        <begin position="48"/>
        <end position="69"/>
    </location>
</feature>
<evidence type="ECO:0000256" key="1">
    <source>
        <dbReference type="ARBA" id="ARBA00004236"/>
    </source>
</evidence>
<evidence type="ECO:0000256" key="3">
    <source>
        <dbReference type="ARBA" id="ARBA00022692"/>
    </source>
</evidence>
<evidence type="ECO:0000256" key="7">
    <source>
        <dbReference type="ARBA" id="ARBA00023136"/>
    </source>
</evidence>
<comment type="caution">
    <text evidence="10">The sequence shown here is derived from an EMBL/GenBank/DDBJ whole genome shotgun (WGS) entry which is preliminary data.</text>
</comment>
<dbReference type="RefSeq" id="WP_344946160.1">
    <property type="nucleotide sequence ID" value="NZ_BAAAZR010000020.1"/>
</dbReference>
<keyword evidence="4" id="KW-0547">Nucleotide-binding</keyword>
<keyword evidence="3 8" id="KW-0812">Transmembrane</keyword>
<accession>A0ABP7IUX8</accession>
<sequence>MLRRLGKALATHQPLSRIEAEAAARAYALRLLAETREEVNKADAKAQVLLGVAGVGLGAVVGGLIAGGWSPFRLANSVEWLWWAGTVTALGALACLAGAVYPRTGISHVKDPRIVAYYGDVMRFESVHTLANALVAASAPDLRRIADQVLRVSGIVDRKYRLIRWGFWLLSAAVLSTIASVVLDLILPP</sequence>
<comment type="subcellular location">
    <subcellularLocation>
        <location evidence="1">Cell membrane</location>
    </subcellularLocation>
</comment>
<evidence type="ECO:0000259" key="9">
    <source>
        <dbReference type="Pfam" id="PF18967"/>
    </source>
</evidence>